<keyword evidence="4" id="KW-0227">DNA damage</keyword>
<gene>
    <name evidence="15" type="ORF">WMO37_14240</name>
</gene>
<keyword evidence="9" id="KW-0411">Iron-sulfur</keyword>
<evidence type="ECO:0000313" key="15">
    <source>
        <dbReference type="EMBL" id="MEQ2556148.1"/>
    </source>
</evidence>
<protein>
    <submittedName>
        <fullName evidence="15">ATP-dependent DNA helicase</fullName>
        <ecNumber evidence="15">3.6.4.12</ecNumber>
    </submittedName>
</protein>
<dbReference type="InterPro" id="IPR006555">
    <property type="entry name" value="ATP-dep_Helicase_C"/>
</dbReference>
<name>A0ABV1H9H7_9FIRM</name>
<keyword evidence="6 15" id="KW-0347">Helicase</keyword>
<evidence type="ECO:0000259" key="14">
    <source>
        <dbReference type="PROSITE" id="PS51193"/>
    </source>
</evidence>
<reference evidence="15" key="1">
    <citation type="submission" date="2024-03" db="EMBL/GenBank/DDBJ databases">
        <title>Human intestinal bacterial collection.</title>
        <authorList>
            <person name="Pauvert C."/>
            <person name="Hitch T.C.A."/>
            <person name="Clavel T."/>
        </authorList>
    </citation>
    <scope>NUCLEOTIDE SEQUENCE [LARGE SCALE GENOMIC DNA]</scope>
    <source>
        <strain evidence="15">CLA-AA-H89B</strain>
    </source>
</reference>
<dbReference type="GO" id="GO:0016787">
    <property type="term" value="F:hydrolase activity"/>
    <property type="evidence" value="ECO:0007669"/>
    <property type="project" value="UniProtKB-KW"/>
</dbReference>
<proteinExistence type="inferred from homology"/>
<feature type="domain" description="Helicase ATP-binding" evidence="14">
    <location>
        <begin position="201"/>
        <end position="492"/>
    </location>
</feature>
<keyword evidence="3" id="KW-0547">Nucleotide-binding</keyword>
<dbReference type="PANTHER" id="PTHR11472:SF34">
    <property type="entry name" value="REGULATOR OF TELOMERE ELONGATION HELICASE 1"/>
    <property type="match status" value="1"/>
</dbReference>
<dbReference type="EMBL" id="JBBMFS010000018">
    <property type="protein sequence ID" value="MEQ2556148.1"/>
    <property type="molecule type" value="Genomic_DNA"/>
</dbReference>
<keyword evidence="10" id="KW-0238">DNA-binding</keyword>
<dbReference type="InterPro" id="IPR006554">
    <property type="entry name" value="Helicase-like_DEXD_c2"/>
</dbReference>
<dbReference type="PANTHER" id="PTHR11472">
    <property type="entry name" value="DNA REPAIR DEAD HELICASE RAD3/XP-D SUBFAMILY MEMBER"/>
    <property type="match status" value="1"/>
</dbReference>
<comment type="caution">
    <text evidence="15">The sequence shown here is derived from an EMBL/GenBank/DDBJ whole genome shotgun (WGS) entry which is preliminary data.</text>
</comment>
<evidence type="ECO:0000256" key="3">
    <source>
        <dbReference type="ARBA" id="ARBA00022741"/>
    </source>
</evidence>
<dbReference type="EC" id="3.6.4.12" evidence="15"/>
<evidence type="ECO:0000256" key="12">
    <source>
        <dbReference type="ARBA" id="ARBA00023235"/>
    </source>
</evidence>
<evidence type="ECO:0000256" key="2">
    <source>
        <dbReference type="ARBA" id="ARBA00022723"/>
    </source>
</evidence>
<dbReference type="Gene3D" id="1.10.30.20">
    <property type="entry name" value="Bacterial XPD DNA helicase, FeS cluster domain"/>
    <property type="match status" value="1"/>
</dbReference>
<evidence type="ECO:0000256" key="9">
    <source>
        <dbReference type="ARBA" id="ARBA00023014"/>
    </source>
</evidence>
<dbReference type="Gene3D" id="3.90.320.10">
    <property type="match status" value="1"/>
</dbReference>
<evidence type="ECO:0000256" key="5">
    <source>
        <dbReference type="ARBA" id="ARBA00022801"/>
    </source>
</evidence>
<comment type="similarity">
    <text evidence="13">Belongs to the helicase family. DinG subfamily.</text>
</comment>
<keyword evidence="1" id="KW-0004">4Fe-4S</keyword>
<accession>A0ABV1H9H7</accession>
<evidence type="ECO:0000256" key="7">
    <source>
        <dbReference type="ARBA" id="ARBA00022840"/>
    </source>
</evidence>
<dbReference type="GO" id="GO:0003678">
    <property type="term" value="F:DNA helicase activity"/>
    <property type="evidence" value="ECO:0007669"/>
    <property type="project" value="UniProtKB-EC"/>
</dbReference>
<dbReference type="InterPro" id="IPR042493">
    <property type="entry name" value="XPD_DNA_FeS"/>
</dbReference>
<keyword evidence="2" id="KW-0479">Metal-binding</keyword>
<keyword evidence="8" id="KW-0408">Iron</keyword>
<keyword evidence="7" id="KW-0067">ATP-binding</keyword>
<evidence type="ECO:0000313" key="16">
    <source>
        <dbReference type="Proteomes" id="UP001546774"/>
    </source>
</evidence>
<dbReference type="InterPro" id="IPR027417">
    <property type="entry name" value="P-loop_NTPase"/>
</dbReference>
<keyword evidence="11" id="KW-0234">DNA repair</keyword>
<dbReference type="InterPro" id="IPR010614">
    <property type="entry name" value="RAD3-like_helicase_DEAD"/>
</dbReference>
<dbReference type="InterPro" id="IPR011604">
    <property type="entry name" value="PDDEXK-like_dom_sf"/>
</dbReference>
<keyword evidence="12" id="KW-0413">Isomerase</keyword>
<dbReference type="SMART" id="SM00488">
    <property type="entry name" value="DEXDc2"/>
    <property type="match status" value="1"/>
</dbReference>
<evidence type="ECO:0000256" key="11">
    <source>
        <dbReference type="ARBA" id="ARBA00023204"/>
    </source>
</evidence>
<dbReference type="SUPFAM" id="SSF52540">
    <property type="entry name" value="P-loop containing nucleoside triphosphate hydrolases"/>
    <property type="match status" value="1"/>
</dbReference>
<evidence type="ECO:0000256" key="8">
    <source>
        <dbReference type="ARBA" id="ARBA00023004"/>
    </source>
</evidence>
<evidence type="ECO:0000256" key="6">
    <source>
        <dbReference type="ARBA" id="ARBA00022806"/>
    </source>
</evidence>
<sequence>MYVIKDNVIKLSVRGLVEFICRSGDIDNRTGGFSDVRLMQEGTRMHKKIQKSMGASYRAEVPLKIELPETVENIDYIIRLEGRADGIISDFHEEADGSKTPVGKVIIDEIKTMQSDVEKLEQPVSVHEAQAKVYGYIYMVQNHLSGIGVQMTYANPETEKIKRFTKEYSKEELTEWFETLINSFKRWSDFVFCEREKRTASIKKLSFPFEYRKGQKKLVTGVYHCIGEARNLFIQASTGVGKTISTIYPAVCAMGQSKADKIFYLTSKTITRTVAEETFSILRRQGLSMRTVTLTAKDKICILEERNCNPVKCERAAGHFDRINDAVYDMITHEMVIDREKVMEYAKKHCVCPFEMSLDISYWCDGIICDYNYVFDPNVALKRYFGEGNRGEYIFLVDEAHNLVDRARQMYSAILVKEDFLTIKKYVKDTDRALYNSLEKCNAGLLEYKRKCDTIDVIDYLGTFPAALERCYVRLQHFLEHHKNHPQQEEILQFFFTLRHFLNMYDCMDEKYLIYTKHDENNHFYMKLFCVDPSTNLSERLAQGRSAVFFSATLLPVNYFKEMLTADTQDYAVYAQSSFDSKKRRIVIGKDVSSRYTRRNAGEYRKVCRYIAETVQVHPGRYLVFFPSYGYLQQVKENYEQMYKPDEIIMGAEGGTPKLTAEQNLIVQLPSMKEQEKENFLSLFENVQGSGSLLGFCVMGGIFSEGIDLKRESLIGTIIVGTGIPMISKERNLLRDYFDGCGKDGYAYAYIYPGMNKVLQSAGRVIRTEEDCGVIILLDDRFLTPGYEKLYPREWNEIYPVTKHNFKNILADFWKNLVQ</sequence>
<dbReference type="Pfam" id="PF06733">
    <property type="entry name" value="DEAD_2"/>
    <property type="match status" value="1"/>
</dbReference>
<evidence type="ECO:0000256" key="13">
    <source>
        <dbReference type="ARBA" id="ARBA00038058"/>
    </source>
</evidence>
<evidence type="ECO:0000256" key="1">
    <source>
        <dbReference type="ARBA" id="ARBA00022485"/>
    </source>
</evidence>
<dbReference type="Pfam" id="PF13307">
    <property type="entry name" value="Helicase_C_2"/>
    <property type="match status" value="1"/>
</dbReference>
<dbReference type="Gene3D" id="1.10.275.40">
    <property type="match status" value="1"/>
</dbReference>
<evidence type="ECO:0000256" key="4">
    <source>
        <dbReference type="ARBA" id="ARBA00022763"/>
    </source>
</evidence>
<dbReference type="SMART" id="SM00491">
    <property type="entry name" value="HELICc2"/>
    <property type="match status" value="1"/>
</dbReference>
<keyword evidence="16" id="KW-1185">Reference proteome</keyword>
<organism evidence="15 16">
    <name type="scientific">Lachnospira intestinalis</name>
    <dbReference type="NCBI Taxonomy" id="3133158"/>
    <lineage>
        <taxon>Bacteria</taxon>
        <taxon>Bacillati</taxon>
        <taxon>Bacillota</taxon>
        <taxon>Clostridia</taxon>
        <taxon>Lachnospirales</taxon>
        <taxon>Lachnospiraceae</taxon>
        <taxon>Lachnospira</taxon>
    </lineage>
</organism>
<dbReference type="PROSITE" id="PS51193">
    <property type="entry name" value="HELICASE_ATP_BIND_2"/>
    <property type="match status" value="1"/>
</dbReference>
<dbReference type="InterPro" id="IPR014013">
    <property type="entry name" value="Helic_SF1/SF2_ATP-bd_DinG/Rad3"/>
</dbReference>
<dbReference type="InterPro" id="IPR045028">
    <property type="entry name" value="DinG/Rad3-like"/>
</dbReference>
<dbReference type="Gene3D" id="3.40.50.300">
    <property type="entry name" value="P-loop containing nucleotide triphosphate hydrolases"/>
    <property type="match status" value="2"/>
</dbReference>
<evidence type="ECO:0000256" key="10">
    <source>
        <dbReference type="ARBA" id="ARBA00023125"/>
    </source>
</evidence>
<dbReference type="Proteomes" id="UP001546774">
    <property type="component" value="Unassembled WGS sequence"/>
</dbReference>
<keyword evidence="5 15" id="KW-0378">Hydrolase</keyword>